<organism evidence="1 2">
    <name type="scientific">Cicer arietinum</name>
    <name type="common">Chickpea</name>
    <name type="synonym">Garbanzo</name>
    <dbReference type="NCBI Taxonomy" id="3827"/>
    <lineage>
        <taxon>Eukaryota</taxon>
        <taxon>Viridiplantae</taxon>
        <taxon>Streptophyta</taxon>
        <taxon>Embryophyta</taxon>
        <taxon>Tracheophyta</taxon>
        <taxon>Spermatophyta</taxon>
        <taxon>Magnoliopsida</taxon>
        <taxon>eudicotyledons</taxon>
        <taxon>Gunneridae</taxon>
        <taxon>Pentapetalae</taxon>
        <taxon>rosids</taxon>
        <taxon>fabids</taxon>
        <taxon>Fabales</taxon>
        <taxon>Fabaceae</taxon>
        <taxon>Papilionoideae</taxon>
        <taxon>50 kb inversion clade</taxon>
        <taxon>NPAAA clade</taxon>
        <taxon>Hologalegina</taxon>
        <taxon>IRL clade</taxon>
        <taxon>Cicereae</taxon>
        <taxon>Cicer</taxon>
    </lineage>
</organism>
<keyword evidence="1" id="KW-1185">Reference proteome</keyword>
<dbReference type="PaxDb" id="3827-XP_004513809.1"/>
<dbReference type="Proteomes" id="UP000087171">
    <property type="component" value="Unplaced"/>
</dbReference>
<accession>A0A1S2Z2E8</accession>
<dbReference type="AlphaFoldDB" id="A0A1S2Z2E8"/>
<dbReference type="RefSeq" id="XP_004513809.1">
    <property type="nucleotide sequence ID" value="XM_004513752.1"/>
</dbReference>
<gene>
    <name evidence="2" type="primary">LOC101514871</name>
</gene>
<dbReference type="OrthoDB" id="1430219at2759"/>
<dbReference type="eggNOG" id="KOG0017">
    <property type="taxonomic scope" value="Eukaryota"/>
</dbReference>
<name>A0A1S2Z2E8_CICAR</name>
<reference evidence="2" key="1">
    <citation type="submission" date="2025-08" db="UniProtKB">
        <authorList>
            <consortium name="RefSeq"/>
        </authorList>
    </citation>
    <scope>IDENTIFICATION</scope>
    <source>
        <tissue evidence="2">Etiolated seedlings</tissue>
    </source>
</reference>
<protein>
    <submittedName>
        <fullName evidence="2">Uncharacterized protein LOC101514871</fullName>
    </submittedName>
</protein>
<evidence type="ECO:0000313" key="1">
    <source>
        <dbReference type="Proteomes" id="UP000087171"/>
    </source>
</evidence>
<sequence length="165" mass="19262">MSPYQIVYGKACHLPLELEHRAFWATKYLNFDLVKAGESRILQLHELEEFRNLAYENTKIYKEKAKKWHAKKKSIQGVLRRRTSSSLQLEIKVVSMKTKVKMVGSFQNNQDVSIRCCGVKGYMLKPKFLGEWIKAQTLLRGRVKTFDEVHQSDHHLKSGMSSSRY</sequence>
<evidence type="ECO:0000313" key="2">
    <source>
        <dbReference type="RefSeq" id="XP_004513809.1"/>
    </source>
</evidence>
<proteinExistence type="predicted"/>